<feature type="domain" description="Peptidase M48" evidence="13">
    <location>
        <begin position="84"/>
        <end position="293"/>
    </location>
</feature>
<feature type="transmembrane region" description="Helical" evidence="12">
    <location>
        <begin position="167"/>
        <end position="186"/>
    </location>
</feature>
<accession>A0A1D7V3V0</accession>
<evidence type="ECO:0000256" key="1">
    <source>
        <dbReference type="ARBA" id="ARBA00004651"/>
    </source>
</evidence>
<keyword evidence="15" id="KW-1185">Reference proteome</keyword>
<evidence type="ECO:0000256" key="11">
    <source>
        <dbReference type="ARBA" id="ARBA00023136"/>
    </source>
</evidence>
<feature type="binding site" evidence="12">
    <location>
        <position position="152"/>
    </location>
    <ligand>
        <name>Zn(2+)</name>
        <dbReference type="ChEBI" id="CHEBI:29105"/>
        <note>catalytic</note>
    </ligand>
</feature>
<keyword evidence="9 12" id="KW-1133">Transmembrane helix</keyword>
<dbReference type="Gene3D" id="3.30.2010.10">
    <property type="entry name" value="Metalloproteases ('zincins'), catalytic domain"/>
    <property type="match status" value="1"/>
</dbReference>
<evidence type="ECO:0000256" key="4">
    <source>
        <dbReference type="ARBA" id="ARBA00022670"/>
    </source>
</evidence>
<dbReference type="InterPro" id="IPR050083">
    <property type="entry name" value="HtpX_protease"/>
</dbReference>
<dbReference type="CDD" id="cd07335">
    <property type="entry name" value="M48B_HtpX_like"/>
    <property type="match status" value="1"/>
</dbReference>
<keyword evidence="11 12" id="KW-0472">Membrane</keyword>
<keyword evidence="7 12" id="KW-0378">Hydrolase</keyword>
<gene>
    <name evidence="12" type="primary">htpX</name>
    <name evidence="14" type="ORF">A0128_21140</name>
</gene>
<evidence type="ECO:0000256" key="3">
    <source>
        <dbReference type="ARBA" id="ARBA00022475"/>
    </source>
</evidence>
<dbReference type="KEGG" id="laj:A0128_21140"/>
<dbReference type="GO" id="GO:0005886">
    <property type="term" value="C:plasma membrane"/>
    <property type="evidence" value="ECO:0007669"/>
    <property type="project" value="UniProtKB-SubCell"/>
</dbReference>
<feature type="active site" evidence="12">
    <location>
        <position position="149"/>
    </location>
</feature>
<dbReference type="HAMAP" id="MF_00188">
    <property type="entry name" value="Pept_M48_protease_HtpX"/>
    <property type="match status" value="1"/>
</dbReference>
<reference evidence="14 15" key="1">
    <citation type="submission" date="2016-04" db="EMBL/GenBank/DDBJ databases">
        <title>Complete genome seqeunce of Leptospira alstonii serovar Room22.</title>
        <authorList>
            <person name="Nally J.E."/>
            <person name="Bayles D.O."/>
            <person name="Hurley D."/>
            <person name="Fanning S."/>
            <person name="McMahon B.J."/>
            <person name="Arent Z."/>
        </authorList>
    </citation>
    <scope>NUCLEOTIDE SEQUENCE [LARGE SCALE GENOMIC DNA]</scope>
    <source>
        <strain evidence="14 15">GWTS #1</strain>
    </source>
</reference>
<comment type="subcellular location">
    <subcellularLocation>
        <location evidence="1 12">Cell membrane</location>
        <topology evidence="1 12">Multi-pass membrane protein</topology>
    </subcellularLocation>
</comment>
<feature type="binding site" evidence="12">
    <location>
        <position position="224"/>
    </location>
    <ligand>
        <name>Zn(2+)</name>
        <dbReference type="ChEBI" id="CHEBI:29105"/>
        <note>catalytic</note>
    </ligand>
</feature>
<comment type="similarity">
    <text evidence="2 12">Belongs to the peptidase M48B family.</text>
</comment>
<organism evidence="14 15">
    <name type="scientific">Leptospira tipperaryensis</name>
    <dbReference type="NCBI Taxonomy" id="2564040"/>
    <lineage>
        <taxon>Bacteria</taxon>
        <taxon>Pseudomonadati</taxon>
        <taxon>Spirochaetota</taxon>
        <taxon>Spirochaetia</taxon>
        <taxon>Leptospirales</taxon>
        <taxon>Leptospiraceae</taxon>
        <taxon>Leptospira</taxon>
    </lineage>
</organism>
<proteinExistence type="inferred from homology"/>
<keyword evidence="3 12" id="KW-1003">Cell membrane</keyword>
<dbReference type="Pfam" id="PF01435">
    <property type="entry name" value="Peptidase_M48"/>
    <property type="match status" value="1"/>
</dbReference>
<dbReference type="InterPro" id="IPR022919">
    <property type="entry name" value="Pept_M48_protease_HtpX"/>
</dbReference>
<dbReference type="OrthoDB" id="15218at2"/>
<evidence type="ECO:0000256" key="9">
    <source>
        <dbReference type="ARBA" id="ARBA00022989"/>
    </source>
</evidence>
<dbReference type="EMBL" id="CP015218">
    <property type="protein sequence ID" value="AOP36516.1"/>
    <property type="molecule type" value="Genomic_DNA"/>
</dbReference>
<feature type="transmembrane region" description="Helical" evidence="12">
    <location>
        <begin position="41"/>
        <end position="61"/>
    </location>
</feature>
<evidence type="ECO:0000256" key="8">
    <source>
        <dbReference type="ARBA" id="ARBA00022833"/>
    </source>
</evidence>
<feature type="transmembrane region" description="Helical" evidence="12">
    <location>
        <begin position="7"/>
        <end position="29"/>
    </location>
</feature>
<dbReference type="GO" id="GO:0004222">
    <property type="term" value="F:metalloendopeptidase activity"/>
    <property type="evidence" value="ECO:0007669"/>
    <property type="project" value="UniProtKB-UniRule"/>
</dbReference>
<evidence type="ECO:0000313" key="14">
    <source>
        <dbReference type="EMBL" id="AOP36516.1"/>
    </source>
</evidence>
<feature type="transmembrane region" description="Helical" evidence="12">
    <location>
        <begin position="198"/>
        <end position="219"/>
    </location>
</feature>
<evidence type="ECO:0000256" key="6">
    <source>
        <dbReference type="ARBA" id="ARBA00022723"/>
    </source>
</evidence>
<dbReference type="Proteomes" id="UP000094197">
    <property type="component" value="Chromosome 2"/>
</dbReference>
<evidence type="ECO:0000256" key="10">
    <source>
        <dbReference type="ARBA" id="ARBA00023049"/>
    </source>
</evidence>
<dbReference type="InterPro" id="IPR001915">
    <property type="entry name" value="Peptidase_M48"/>
</dbReference>
<dbReference type="RefSeq" id="WP_069609733.1">
    <property type="nucleotide sequence ID" value="NZ_CP015218.1"/>
</dbReference>
<keyword evidence="6 12" id="KW-0479">Metal-binding</keyword>
<evidence type="ECO:0000256" key="5">
    <source>
        <dbReference type="ARBA" id="ARBA00022692"/>
    </source>
</evidence>
<name>A0A1D7V3V0_9LEPT</name>
<evidence type="ECO:0000313" key="15">
    <source>
        <dbReference type="Proteomes" id="UP000094197"/>
    </source>
</evidence>
<protein>
    <recommendedName>
        <fullName evidence="12">Protease HtpX homolog</fullName>
        <ecNumber evidence="12">3.4.24.-</ecNumber>
    </recommendedName>
</protein>
<dbReference type="PANTHER" id="PTHR43221">
    <property type="entry name" value="PROTEASE HTPX"/>
    <property type="match status" value="1"/>
</dbReference>
<feature type="binding site" evidence="12">
    <location>
        <position position="148"/>
    </location>
    <ligand>
        <name>Zn(2+)</name>
        <dbReference type="ChEBI" id="CHEBI:29105"/>
        <note>catalytic</note>
    </ligand>
</feature>
<evidence type="ECO:0000256" key="7">
    <source>
        <dbReference type="ARBA" id="ARBA00022801"/>
    </source>
</evidence>
<dbReference type="GO" id="GO:0006508">
    <property type="term" value="P:proteolysis"/>
    <property type="evidence" value="ECO:0007669"/>
    <property type="project" value="UniProtKB-KW"/>
</dbReference>
<dbReference type="EC" id="3.4.24.-" evidence="12"/>
<evidence type="ECO:0000259" key="13">
    <source>
        <dbReference type="Pfam" id="PF01435"/>
    </source>
</evidence>
<evidence type="ECO:0000256" key="12">
    <source>
        <dbReference type="HAMAP-Rule" id="MF_00188"/>
    </source>
</evidence>
<evidence type="ECO:0000256" key="2">
    <source>
        <dbReference type="ARBA" id="ARBA00009779"/>
    </source>
</evidence>
<dbReference type="NCBIfam" id="NF003965">
    <property type="entry name" value="PRK05457.1"/>
    <property type="match status" value="1"/>
</dbReference>
<dbReference type="PANTHER" id="PTHR43221:SF1">
    <property type="entry name" value="PROTEASE HTPX"/>
    <property type="match status" value="1"/>
</dbReference>
<dbReference type="GO" id="GO:0008270">
    <property type="term" value="F:zinc ion binding"/>
    <property type="evidence" value="ECO:0007669"/>
    <property type="project" value="UniProtKB-UniRule"/>
</dbReference>
<keyword evidence="5 12" id="KW-0812">Transmembrane</keyword>
<keyword evidence="4 12" id="KW-0645">Protease</keyword>
<keyword evidence="10 12" id="KW-0482">Metalloprotease</keyword>
<comment type="cofactor">
    <cofactor evidence="12">
        <name>Zn(2+)</name>
        <dbReference type="ChEBI" id="CHEBI:29105"/>
    </cofactor>
    <text evidence="12">Binds 1 zinc ion per subunit.</text>
</comment>
<keyword evidence="8 12" id="KW-0862">Zinc</keyword>
<sequence>MWFKRIGLFLLTNILVVVTISIVTSVLGIGPYLNANGLNYGSLMVFALLWGMGGSFISLLLSKFMAKMMMGVKIIDPKSASGVERELYSKVERLARTANIPMPEVGIYNSPEVNAFATGPSKSSSLVAVSSGLLHVMDNGEVEGVLAHELAHVANGDMVTMTLIQGVINAFVIFFSRIVSYALSTLVKDEDAQYTVRWVGNIVLSILFSILGSIVVAYFSRTREYRADAGGAKIAGRQNMVAALEKLKRTFEAPEDPRGGEALATMKISGHSKWFALFSTHPPLEARIAALKNSGY</sequence>
<dbReference type="AlphaFoldDB" id="A0A1D7V3V0"/>